<name>A0ABP0L1B3_9DINO</name>
<evidence type="ECO:0000313" key="3">
    <source>
        <dbReference type="Proteomes" id="UP001642484"/>
    </source>
</evidence>
<feature type="region of interest" description="Disordered" evidence="1">
    <location>
        <begin position="1"/>
        <end position="42"/>
    </location>
</feature>
<dbReference type="EMBL" id="CAXAMN010010557">
    <property type="protein sequence ID" value="CAK9032032.1"/>
    <property type="molecule type" value="Genomic_DNA"/>
</dbReference>
<comment type="caution">
    <text evidence="2">The sequence shown here is derived from an EMBL/GenBank/DDBJ whole genome shotgun (WGS) entry which is preliminary data.</text>
</comment>
<evidence type="ECO:0000256" key="1">
    <source>
        <dbReference type="SAM" id="MobiDB-lite"/>
    </source>
</evidence>
<evidence type="ECO:0000313" key="2">
    <source>
        <dbReference type="EMBL" id="CAK9032032.1"/>
    </source>
</evidence>
<keyword evidence="3" id="KW-1185">Reference proteome</keyword>
<dbReference type="Proteomes" id="UP001642484">
    <property type="component" value="Unassembled WGS sequence"/>
</dbReference>
<gene>
    <name evidence="2" type="ORF">CCMP2556_LOCUS18521</name>
</gene>
<reference evidence="2 3" key="1">
    <citation type="submission" date="2024-02" db="EMBL/GenBank/DDBJ databases">
        <authorList>
            <person name="Chen Y."/>
            <person name="Shah S."/>
            <person name="Dougan E. K."/>
            <person name="Thang M."/>
            <person name="Chan C."/>
        </authorList>
    </citation>
    <scope>NUCLEOTIDE SEQUENCE [LARGE SCALE GENOMIC DNA]</scope>
</reference>
<sequence>MNLFESPSPGEKRVAFPENVTSSHQLEPSQKARHSDHPHKTLGPLLTVNVQASGPATLLVFWHVLARHLTPKRDGVHTTRNDGTCFADRLSANSSWLKLL</sequence>
<organism evidence="2 3">
    <name type="scientific">Durusdinium trenchii</name>
    <dbReference type="NCBI Taxonomy" id="1381693"/>
    <lineage>
        <taxon>Eukaryota</taxon>
        <taxon>Sar</taxon>
        <taxon>Alveolata</taxon>
        <taxon>Dinophyceae</taxon>
        <taxon>Suessiales</taxon>
        <taxon>Symbiodiniaceae</taxon>
        <taxon>Durusdinium</taxon>
    </lineage>
</organism>
<proteinExistence type="predicted"/>
<feature type="compositionally biased region" description="Polar residues" evidence="1">
    <location>
        <begin position="19"/>
        <end position="28"/>
    </location>
</feature>
<accession>A0ABP0L1B3</accession>
<protein>
    <submittedName>
        <fullName evidence="2">Uncharacterized protein</fullName>
    </submittedName>
</protein>